<dbReference type="SUPFAM" id="SSF54637">
    <property type="entry name" value="Thioesterase/thiol ester dehydrase-isomerase"/>
    <property type="match status" value="1"/>
</dbReference>
<gene>
    <name evidence="1" type="ORF">HCN83_03865</name>
</gene>
<name>A0A969PM42_9BACI</name>
<evidence type="ECO:0000313" key="1">
    <source>
        <dbReference type="EMBL" id="NJP36717.1"/>
    </source>
</evidence>
<dbReference type="PANTHER" id="PTHR31793:SF24">
    <property type="entry name" value="LONG-CHAIN ACYL-COA THIOESTERASE FADM"/>
    <property type="match status" value="1"/>
</dbReference>
<comment type="caution">
    <text evidence="1">The sequence shown here is derived from an EMBL/GenBank/DDBJ whole genome shotgun (WGS) entry which is preliminary data.</text>
</comment>
<accession>A0A969PM42</accession>
<proteinExistence type="predicted"/>
<dbReference type="PANTHER" id="PTHR31793">
    <property type="entry name" value="4-HYDROXYBENZOYL-COA THIOESTERASE FAMILY MEMBER"/>
    <property type="match status" value="1"/>
</dbReference>
<dbReference type="InterPro" id="IPR029069">
    <property type="entry name" value="HotDog_dom_sf"/>
</dbReference>
<dbReference type="RefSeq" id="WP_168005011.1">
    <property type="nucleotide sequence ID" value="NZ_JAATHJ010000004.1"/>
</dbReference>
<evidence type="ECO:0000313" key="2">
    <source>
        <dbReference type="Proteomes" id="UP000752012"/>
    </source>
</evidence>
<dbReference type="EMBL" id="JAATHJ010000004">
    <property type="protein sequence ID" value="NJP36717.1"/>
    <property type="molecule type" value="Genomic_DNA"/>
</dbReference>
<sequence>MGKPAYIEDEKQWAEEFTFFDEISVRFSETDAFGHVNNTVAFIYFEQARIRFFQHGGLMDEWVNGPYMIVTGDLQCDYIRQITFGETLRVGVKAAAIGRTSVDIHYMVLNEKDEVCMTGRGRIVQVDKQTGKPAAWESHLLEKMEV</sequence>
<dbReference type="CDD" id="cd00586">
    <property type="entry name" value="4HBT"/>
    <property type="match status" value="1"/>
</dbReference>
<protein>
    <submittedName>
        <fullName evidence="1">Acyl-CoA thioesterase</fullName>
    </submittedName>
</protein>
<dbReference type="Gene3D" id="3.10.129.10">
    <property type="entry name" value="Hotdog Thioesterase"/>
    <property type="match status" value="1"/>
</dbReference>
<dbReference type="AlphaFoldDB" id="A0A969PM42"/>
<dbReference type="InterPro" id="IPR050563">
    <property type="entry name" value="4-hydroxybenzoyl-CoA_TE"/>
</dbReference>
<dbReference type="Proteomes" id="UP000752012">
    <property type="component" value="Unassembled WGS sequence"/>
</dbReference>
<dbReference type="Pfam" id="PF13279">
    <property type="entry name" value="4HBT_2"/>
    <property type="match status" value="1"/>
</dbReference>
<dbReference type="GO" id="GO:0047617">
    <property type="term" value="F:fatty acyl-CoA hydrolase activity"/>
    <property type="evidence" value="ECO:0007669"/>
    <property type="project" value="TreeGrafter"/>
</dbReference>
<keyword evidence="2" id="KW-1185">Reference proteome</keyword>
<reference evidence="1 2" key="1">
    <citation type="submission" date="2020-03" db="EMBL/GenBank/DDBJ databases">
        <title>Assessment of the enzymatic potential of alkaline-tolerant lipase obtained from Bacillus luteus H11 (technogenic soil) for the bioremediation of saline soils contaminated with petroleum substances.</title>
        <authorList>
            <person name="Kalwasinska A."/>
        </authorList>
    </citation>
    <scope>NUCLEOTIDE SEQUENCE [LARGE SCALE GENOMIC DNA]</scope>
    <source>
        <strain evidence="1 2">H11</strain>
    </source>
</reference>
<organism evidence="1 2">
    <name type="scientific">Alkalicoccus luteus</name>
    <dbReference type="NCBI Taxonomy" id="1237094"/>
    <lineage>
        <taxon>Bacteria</taxon>
        <taxon>Bacillati</taxon>
        <taxon>Bacillota</taxon>
        <taxon>Bacilli</taxon>
        <taxon>Bacillales</taxon>
        <taxon>Bacillaceae</taxon>
        <taxon>Alkalicoccus</taxon>
    </lineage>
</organism>